<keyword evidence="3 5" id="KW-1133">Transmembrane helix</keyword>
<keyword evidence="4 5" id="KW-0472">Membrane</keyword>
<feature type="transmembrane region" description="Helical" evidence="5">
    <location>
        <begin position="140"/>
        <end position="160"/>
    </location>
</feature>
<dbReference type="SUPFAM" id="SSF103473">
    <property type="entry name" value="MFS general substrate transporter"/>
    <property type="match status" value="1"/>
</dbReference>
<dbReference type="HOGENOM" id="CLU_1403436_0_0_1"/>
<dbReference type="InParanoid" id="K0KRP9"/>
<dbReference type="Proteomes" id="UP000009328">
    <property type="component" value="Unassembled WGS sequence"/>
</dbReference>
<dbReference type="GO" id="GO:0005886">
    <property type="term" value="C:plasma membrane"/>
    <property type="evidence" value="ECO:0007669"/>
    <property type="project" value="TreeGrafter"/>
</dbReference>
<dbReference type="Gene3D" id="1.20.1720.10">
    <property type="entry name" value="Multidrug resistance protein D"/>
    <property type="match status" value="1"/>
</dbReference>
<proteinExistence type="predicted"/>
<evidence type="ECO:0000259" key="6">
    <source>
        <dbReference type="PROSITE" id="PS50850"/>
    </source>
</evidence>
<comment type="caution">
    <text evidence="7">The sequence shown here is derived from an EMBL/GenBank/DDBJ whole genome shotgun (WGS) entry which is preliminary data.</text>
</comment>
<comment type="subcellular location">
    <subcellularLocation>
        <location evidence="1">Membrane</location>
        <topology evidence="1">Multi-pass membrane protein</topology>
    </subcellularLocation>
</comment>
<dbReference type="PROSITE" id="PS50850">
    <property type="entry name" value="MFS"/>
    <property type="match status" value="1"/>
</dbReference>
<dbReference type="GO" id="GO:0015244">
    <property type="term" value="F:fluconazole transmembrane transporter activity"/>
    <property type="evidence" value="ECO:0007669"/>
    <property type="project" value="TreeGrafter"/>
</dbReference>
<feature type="transmembrane region" description="Helical" evidence="5">
    <location>
        <begin position="172"/>
        <end position="190"/>
    </location>
</feature>
<evidence type="ECO:0000256" key="3">
    <source>
        <dbReference type="ARBA" id="ARBA00022989"/>
    </source>
</evidence>
<gene>
    <name evidence="7" type="ORF">BN7_5352</name>
</gene>
<sequence>MSFEPIKLILRGSHIGKIANRASGGKFFKHREDKRDYIIPEKYLLKPTTSSTNIDKEEKLIDTQNDSTGTKEYTQHREYILATWDGEDDPEHPHNWPLSVRIYVSFIHYIISLFTYFASANYTPGIEQLQEEFGINHVKATLPLSLFVFGYGMGPMILGPLSEHKSIGRNKIFIVTLFIFTILQIPTALAKNIA</sequence>
<keyword evidence="2 5" id="KW-0812">Transmembrane</keyword>
<evidence type="ECO:0000313" key="8">
    <source>
        <dbReference type="Proteomes" id="UP000009328"/>
    </source>
</evidence>
<dbReference type="PANTHER" id="PTHR23502">
    <property type="entry name" value="MAJOR FACILITATOR SUPERFAMILY"/>
    <property type="match status" value="1"/>
</dbReference>
<dbReference type="AlphaFoldDB" id="K0KRP9"/>
<feature type="domain" description="Major facilitator superfamily (MFS) profile" evidence="6">
    <location>
        <begin position="101"/>
        <end position="194"/>
    </location>
</feature>
<evidence type="ECO:0000256" key="2">
    <source>
        <dbReference type="ARBA" id="ARBA00022692"/>
    </source>
</evidence>
<dbReference type="eggNOG" id="KOG0255">
    <property type="taxonomic scope" value="Eukaryota"/>
</dbReference>
<dbReference type="EMBL" id="CAIF01000208">
    <property type="protein sequence ID" value="CCH45766.1"/>
    <property type="molecule type" value="Genomic_DNA"/>
</dbReference>
<dbReference type="PANTHER" id="PTHR23502:SF23">
    <property type="entry name" value="FLUCONAZOLE RESISTANCE PROTEIN 1"/>
    <property type="match status" value="1"/>
</dbReference>
<dbReference type="InterPro" id="IPR036259">
    <property type="entry name" value="MFS_trans_sf"/>
</dbReference>
<evidence type="ECO:0000256" key="4">
    <source>
        <dbReference type="ARBA" id="ARBA00023136"/>
    </source>
</evidence>
<evidence type="ECO:0000313" key="7">
    <source>
        <dbReference type="EMBL" id="CCH45766.1"/>
    </source>
</evidence>
<name>K0KRP9_WICCF</name>
<dbReference type="STRING" id="1206466.K0KRP9"/>
<dbReference type="InterPro" id="IPR020846">
    <property type="entry name" value="MFS_dom"/>
</dbReference>
<organism evidence="7 8">
    <name type="scientific">Wickerhamomyces ciferrii (strain ATCC 14091 / BCRC 22168 / CBS 111 / JCM 3599 / NBRC 0793 / NRRL Y-1031 F-60-10)</name>
    <name type="common">Yeast</name>
    <name type="synonym">Pichia ciferrii</name>
    <dbReference type="NCBI Taxonomy" id="1206466"/>
    <lineage>
        <taxon>Eukaryota</taxon>
        <taxon>Fungi</taxon>
        <taxon>Dikarya</taxon>
        <taxon>Ascomycota</taxon>
        <taxon>Saccharomycotina</taxon>
        <taxon>Saccharomycetes</taxon>
        <taxon>Phaffomycetales</taxon>
        <taxon>Wickerhamomycetaceae</taxon>
        <taxon>Wickerhamomyces</taxon>
    </lineage>
</organism>
<evidence type="ECO:0000256" key="1">
    <source>
        <dbReference type="ARBA" id="ARBA00004141"/>
    </source>
</evidence>
<feature type="transmembrane region" description="Helical" evidence="5">
    <location>
        <begin position="102"/>
        <end position="120"/>
    </location>
</feature>
<reference evidence="7 8" key="1">
    <citation type="journal article" date="2012" name="Eukaryot. Cell">
        <title>Draft genome sequence of Wickerhamomyces ciferrii NRRL Y-1031 F-60-10.</title>
        <authorList>
            <person name="Schneider J."/>
            <person name="Andrea H."/>
            <person name="Blom J."/>
            <person name="Jaenicke S."/>
            <person name="Ruckert C."/>
            <person name="Schorsch C."/>
            <person name="Szczepanowski R."/>
            <person name="Farwick M."/>
            <person name="Goesmann A."/>
            <person name="Puhler A."/>
            <person name="Schaffer S."/>
            <person name="Tauch A."/>
            <person name="Kohler T."/>
            <person name="Brinkrolf K."/>
        </authorList>
    </citation>
    <scope>NUCLEOTIDE SEQUENCE [LARGE SCALE GENOMIC DNA]</scope>
    <source>
        <strain evidence="8">ATCC 14091 / BCRC 22168 / CBS 111 / JCM 3599 / NBRC 0793 / NRRL Y-1031 F-60-10</strain>
    </source>
</reference>
<protein>
    <submittedName>
        <fullName evidence="7">Membrane protein</fullName>
    </submittedName>
</protein>
<evidence type="ECO:0000256" key="5">
    <source>
        <dbReference type="SAM" id="Phobius"/>
    </source>
</evidence>
<dbReference type="GO" id="GO:1990961">
    <property type="term" value="P:xenobiotic detoxification by transmembrane export across the plasma membrane"/>
    <property type="evidence" value="ECO:0007669"/>
    <property type="project" value="TreeGrafter"/>
</dbReference>
<accession>K0KRP9</accession>
<keyword evidence="8" id="KW-1185">Reference proteome</keyword>